<evidence type="ECO:0000256" key="9">
    <source>
        <dbReference type="PROSITE-ProRule" id="PRU00124"/>
    </source>
</evidence>
<keyword evidence="12" id="KW-1185">Reference proteome</keyword>
<keyword evidence="8" id="KW-0325">Glycoprotein</keyword>
<dbReference type="PROSITE" id="PS50068">
    <property type="entry name" value="LDLRA_2"/>
    <property type="match status" value="4"/>
</dbReference>
<dbReference type="Proteomes" id="UP000683360">
    <property type="component" value="Unassembled WGS sequence"/>
</dbReference>
<comment type="caution">
    <text evidence="11">The sequence shown here is derived from an EMBL/GenBank/DDBJ whole genome shotgun (WGS) entry which is preliminary data.</text>
</comment>
<keyword evidence="5" id="KW-0472">Membrane</keyword>
<dbReference type="InterPro" id="IPR023415">
    <property type="entry name" value="LDLR_class-A_CS"/>
</dbReference>
<evidence type="ECO:0000256" key="1">
    <source>
        <dbReference type="ARBA" id="ARBA00004167"/>
    </source>
</evidence>
<dbReference type="PRINTS" id="PR00261">
    <property type="entry name" value="LDLRECEPTOR"/>
</dbReference>
<evidence type="ECO:0000256" key="5">
    <source>
        <dbReference type="ARBA" id="ARBA00023136"/>
    </source>
</evidence>
<feature type="compositionally biased region" description="Pro residues" evidence="10">
    <location>
        <begin position="264"/>
        <end position="277"/>
    </location>
</feature>
<protein>
    <submittedName>
        <fullName evidence="11">LRP1B</fullName>
    </submittedName>
</protein>
<evidence type="ECO:0000256" key="7">
    <source>
        <dbReference type="ARBA" id="ARBA00023170"/>
    </source>
</evidence>
<dbReference type="AlphaFoldDB" id="A0A8S3PMJ3"/>
<name>A0A8S3PMJ3_MYTED</name>
<keyword evidence="3" id="KW-0677">Repeat</keyword>
<evidence type="ECO:0000256" key="6">
    <source>
        <dbReference type="ARBA" id="ARBA00023157"/>
    </source>
</evidence>
<dbReference type="GO" id="GO:0043235">
    <property type="term" value="C:receptor complex"/>
    <property type="evidence" value="ECO:0007669"/>
    <property type="project" value="TreeGrafter"/>
</dbReference>
<evidence type="ECO:0000256" key="4">
    <source>
        <dbReference type="ARBA" id="ARBA00022989"/>
    </source>
</evidence>
<feature type="compositionally biased region" description="Basic and acidic residues" evidence="10">
    <location>
        <begin position="290"/>
        <end position="337"/>
    </location>
</feature>
<dbReference type="InterPro" id="IPR002172">
    <property type="entry name" value="LDrepeatLR_classA_rpt"/>
</dbReference>
<feature type="region of interest" description="Disordered" evidence="10">
    <location>
        <begin position="261"/>
        <end position="357"/>
    </location>
</feature>
<keyword evidence="2" id="KW-0812">Transmembrane</keyword>
<dbReference type="InterPro" id="IPR036055">
    <property type="entry name" value="LDL_receptor-like_sf"/>
</dbReference>
<evidence type="ECO:0000256" key="8">
    <source>
        <dbReference type="ARBA" id="ARBA00023180"/>
    </source>
</evidence>
<keyword evidence="7" id="KW-0675">Receptor</keyword>
<comment type="subcellular location">
    <subcellularLocation>
        <location evidence="1">Membrane</location>
        <topology evidence="1">Single-pass membrane protein</topology>
    </subcellularLocation>
</comment>
<feature type="compositionally biased region" description="Basic residues" evidence="10">
    <location>
        <begin position="347"/>
        <end position="357"/>
    </location>
</feature>
<evidence type="ECO:0000313" key="11">
    <source>
        <dbReference type="EMBL" id="CAG2184808.1"/>
    </source>
</evidence>
<feature type="disulfide bond" evidence="9">
    <location>
        <begin position="104"/>
        <end position="116"/>
    </location>
</feature>
<feature type="disulfide bond" evidence="9">
    <location>
        <begin position="199"/>
        <end position="214"/>
    </location>
</feature>
<dbReference type="SUPFAM" id="SSF57424">
    <property type="entry name" value="LDL receptor-like module"/>
    <property type="match status" value="2"/>
</dbReference>
<dbReference type="CDD" id="cd00112">
    <property type="entry name" value="LDLa"/>
    <property type="match status" value="2"/>
</dbReference>
<evidence type="ECO:0000256" key="3">
    <source>
        <dbReference type="ARBA" id="ARBA00022737"/>
    </source>
</evidence>
<dbReference type="GO" id="GO:0005886">
    <property type="term" value="C:plasma membrane"/>
    <property type="evidence" value="ECO:0007669"/>
    <property type="project" value="TreeGrafter"/>
</dbReference>
<proteinExistence type="predicted"/>
<evidence type="ECO:0000313" key="12">
    <source>
        <dbReference type="Proteomes" id="UP000683360"/>
    </source>
</evidence>
<dbReference type="Gene3D" id="4.10.400.10">
    <property type="entry name" value="Low-density Lipoprotein Receptor"/>
    <property type="match status" value="2"/>
</dbReference>
<keyword evidence="6 9" id="KW-1015">Disulfide bond</keyword>
<keyword evidence="4" id="KW-1133">Transmembrane helix</keyword>
<evidence type="ECO:0000256" key="2">
    <source>
        <dbReference type="ARBA" id="ARBA00022692"/>
    </source>
</evidence>
<evidence type="ECO:0000256" key="10">
    <source>
        <dbReference type="SAM" id="MobiDB-lite"/>
    </source>
</evidence>
<accession>A0A8S3PMJ3</accession>
<sequence length="357" mass="40605">MIQDLNNILYEAANISIKKKIIKKVNGTAEVKKSQQSKWFDLPLINMKKQLCDKEKLFKKYIKDPYIRSSFFALLKKYRKARKTKYREFRADLIDQLDNLKYVCPGNRLKCPDDVCGMEDGKLCDGRSDCPRHKDEKDCESCVNGAFHCSEQKKCIPDEWHCDGIDDCDGEDEENCAECNNDEFLCTADSTCIRSNWVCDSWPDCSDGEDDIGCPDDGCGNDEFKCNNPPPSFPKCVSGDKINDDANDCGDCSDEAFAESCVPVEPPPPGPPGPGGPPARSLLKTRGQRKKDDGRVNTVARDRKNVDAHRQPLRRGESHLKDYLRKYLLRSKTDNRLANRNLGRRGMDKRRRDKKSK</sequence>
<feature type="disulfide bond" evidence="9">
    <location>
        <begin position="124"/>
        <end position="139"/>
    </location>
</feature>
<dbReference type="PROSITE" id="PS01209">
    <property type="entry name" value="LDLRA_1"/>
    <property type="match status" value="1"/>
</dbReference>
<dbReference type="InterPro" id="IPR051221">
    <property type="entry name" value="LDLR-related"/>
</dbReference>
<dbReference type="EMBL" id="CAJPWZ010000037">
    <property type="protein sequence ID" value="CAG2184808.1"/>
    <property type="molecule type" value="Genomic_DNA"/>
</dbReference>
<dbReference type="OrthoDB" id="6113314at2759"/>
<dbReference type="Pfam" id="PF00057">
    <property type="entry name" value="Ldl_recept_a"/>
    <property type="match status" value="2"/>
</dbReference>
<dbReference type="PANTHER" id="PTHR22722">
    <property type="entry name" value="LOW-DENSITY LIPOPROTEIN RECEPTOR-RELATED PROTEIN 2-RELATED"/>
    <property type="match status" value="1"/>
</dbReference>
<organism evidence="11 12">
    <name type="scientific">Mytilus edulis</name>
    <name type="common">Blue mussel</name>
    <dbReference type="NCBI Taxonomy" id="6550"/>
    <lineage>
        <taxon>Eukaryota</taxon>
        <taxon>Metazoa</taxon>
        <taxon>Spiralia</taxon>
        <taxon>Lophotrochozoa</taxon>
        <taxon>Mollusca</taxon>
        <taxon>Bivalvia</taxon>
        <taxon>Autobranchia</taxon>
        <taxon>Pteriomorphia</taxon>
        <taxon>Mytilida</taxon>
        <taxon>Mytiloidea</taxon>
        <taxon>Mytilidae</taxon>
        <taxon>Mytilinae</taxon>
        <taxon>Mytilus</taxon>
    </lineage>
</organism>
<dbReference type="SMART" id="SM00192">
    <property type="entry name" value="LDLa"/>
    <property type="match status" value="4"/>
</dbReference>
<reference evidence="11" key="1">
    <citation type="submission" date="2021-03" db="EMBL/GenBank/DDBJ databases">
        <authorList>
            <person name="Bekaert M."/>
        </authorList>
    </citation>
    <scope>NUCLEOTIDE SEQUENCE</scope>
</reference>
<comment type="caution">
    <text evidence="9">Lacks conserved residue(s) required for the propagation of feature annotation.</text>
</comment>
<gene>
    <name evidence="11" type="ORF">MEDL_448</name>
</gene>